<dbReference type="EMBL" id="JAUSZT010000003">
    <property type="protein sequence ID" value="MDQ0998787.1"/>
    <property type="molecule type" value="Genomic_DNA"/>
</dbReference>
<evidence type="ECO:0000259" key="5">
    <source>
        <dbReference type="PROSITE" id="PS50850"/>
    </source>
</evidence>
<feature type="transmembrane region" description="Helical" evidence="4">
    <location>
        <begin position="251"/>
        <end position="271"/>
    </location>
</feature>
<proteinExistence type="predicted"/>
<dbReference type="SUPFAM" id="SSF103473">
    <property type="entry name" value="MFS general substrate transporter"/>
    <property type="match status" value="1"/>
</dbReference>
<dbReference type="NCBIfam" id="NF033733">
    <property type="entry name" value="MFS_ArsK"/>
    <property type="match status" value="1"/>
</dbReference>
<evidence type="ECO:0000313" key="7">
    <source>
        <dbReference type="Proteomes" id="UP001237780"/>
    </source>
</evidence>
<protein>
    <submittedName>
        <fullName evidence="6">MFS family permease</fullName>
    </submittedName>
</protein>
<feature type="transmembrane region" description="Helical" evidence="4">
    <location>
        <begin position="353"/>
        <end position="372"/>
    </location>
</feature>
<feature type="transmembrane region" description="Helical" evidence="4">
    <location>
        <begin position="167"/>
        <end position="186"/>
    </location>
</feature>
<feature type="transmembrane region" description="Helical" evidence="4">
    <location>
        <begin position="137"/>
        <end position="155"/>
    </location>
</feature>
<feature type="transmembrane region" description="Helical" evidence="4">
    <location>
        <begin position="311"/>
        <end position="332"/>
    </location>
</feature>
<dbReference type="InterPro" id="IPR011701">
    <property type="entry name" value="MFS"/>
</dbReference>
<feature type="transmembrane region" description="Helical" evidence="4">
    <location>
        <begin position="283"/>
        <end position="305"/>
    </location>
</feature>
<feature type="transmembrane region" description="Helical" evidence="4">
    <location>
        <begin position="78"/>
        <end position="97"/>
    </location>
</feature>
<dbReference type="Pfam" id="PF07690">
    <property type="entry name" value="MFS_1"/>
    <property type="match status" value="1"/>
</dbReference>
<dbReference type="PANTHER" id="PTHR11360">
    <property type="entry name" value="MONOCARBOXYLATE TRANSPORTER"/>
    <property type="match status" value="1"/>
</dbReference>
<accession>A0ABU0SDE9</accession>
<feature type="transmembrane region" description="Helical" evidence="4">
    <location>
        <begin position="12"/>
        <end position="35"/>
    </location>
</feature>
<dbReference type="RefSeq" id="WP_307284241.1">
    <property type="nucleotide sequence ID" value="NZ_JAUSZT010000003.1"/>
</dbReference>
<comment type="caution">
    <text evidence="6">The sequence shown here is derived from an EMBL/GenBank/DDBJ whole genome shotgun (WGS) entry which is preliminary data.</text>
</comment>
<dbReference type="InterPro" id="IPR050327">
    <property type="entry name" value="Proton-linked_MCT"/>
</dbReference>
<feature type="transmembrane region" description="Helical" evidence="4">
    <location>
        <begin position="47"/>
        <end position="66"/>
    </location>
</feature>
<evidence type="ECO:0000256" key="1">
    <source>
        <dbReference type="ARBA" id="ARBA00022692"/>
    </source>
</evidence>
<evidence type="ECO:0000256" key="4">
    <source>
        <dbReference type="SAM" id="Phobius"/>
    </source>
</evidence>
<evidence type="ECO:0000256" key="2">
    <source>
        <dbReference type="ARBA" id="ARBA00022989"/>
    </source>
</evidence>
<dbReference type="InterPro" id="IPR036259">
    <property type="entry name" value="MFS_trans_sf"/>
</dbReference>
<feature type="transmembrane region" description="Helical" evidence="4">
    <location>
        <begin position="378"/>
        <end position="402"/>
    </location>
</feature>
<keyword evidence="1 4" id="KW-0812">Transmembrane</keyword>
<keyword evidence="2 4" id="KW-1133">Transmembrane helix</keyword>
<evidence type="ECO:0000313" key="6">
    <source>
        <dbReference type="EMBL" id="MDQ0998787.1"/>
    </source>
</evidence>
<feature type="transmembrane region" description="Helical" evidence="4">
    <location>
        <begin position="223"/>
        <end position="245"/>
    </location>
</feature>
<sequence length="407" mass="43481">MIISARRSLATVVGLGITQIIGYGTLFYSFSILAPVVGQEFAQTREWLFAAFSGTLLIGGIVSPWSGRWADRFGAGRVMTLGSLAAALSLVFCAVSTNWWMFAAALVTTGIATPFILYNTAFAVLVQVDPQLAPRRITYLTLMGGFSSTLFWPLATLLLDTFTWREIFLFYAVLQVAVCFPIHFWLSQMTRRSAKMTHNASPQPPHAMEAGGSLQYDDRKTALVLLAMGFSLTSFSLSSMLIHFVPVLGAVGLGASSAVFVGTMFGPAQFASRLVNMLMGGRFSAMTIAIGSTVMIPLAFMMLLLPAPIPLIAGAVMFAILFGMGSGLNSIVQGTLPLALFGHQGYGEILGKITSSRLIVSSVAPFIFAFLLEHFGPTAALVVVAIIGMLGVMTFVVVARLVKRSGG</sequence>
<feature type="transmembrane region" description="Helical" evidence="4">
    <location>
        <begin position="103"/>
        <end position="125"/>
    </location>
</feature>
<organism evidence="6 7">
    <name type="scientific">Phyllobacterium ifriqiyense</name>
    <dbReference type="NCBI Taxonomy" id="314238"/>
    <lineage>
        <taxon>Bacteria</taxon>
        <taxon>Pseudomonadati</taxon>
        <taxon>Pseudomonadota</taxon>
        <taxon>Alphaproteobacteria</taxon>
        <taxon>Hyphomicrobiales</taxon>
        <taxon>Phyllobacteriaceae</taxon>
        <taxon>Phyllobacterium</taxon>
    </lineage>
</organism>
<reference evidence="6 7" key="1">
    <citation type="submission" date="2023-07" db="EMBL/GenBank/DDBJ databases">
        <title>Comparative genomics of wheat-associated soil bacteria to identify genetic determinants of phenazine resistance.</title>
        <authorList>
            <person name="Mouncey N."/>
        </authorList>
    </citation>
    <scope>NUCLEOTIDE SEQUENCE [LARGE SCALE GENOMIC DNA]</scope>
    <source>
        <strain evidence="6 7">W4I11</strain>
    </source>
</reference>
<gene>
    <name evidence="6" type="ORF">QFZ34_003969</name>
</gene>
<keyword evidence="7" id="KW-1185">Reference proteome</keyword>
<evidence type="ECO:0000256" key="3">
    <source>
        <dbReference type="ARBA" id="ARBA00023136"/>
    </source>
</evidence>
<keyword evidence="3 4" id="KW-0472">Membrane</keyword>
<feature type="domain" description="Major facilitator superfamily (MFS) profile" evidence="5">
    <location>
        <begin position="1"/>
        <end position="403"/>
    </location>
</feature>
<dbReference type="Proteomes" id="UP001237780">
    <property type="component" value="Unassembled WGS sequence"/>
</dbReference>
<dbReference type="InterPro" id="IPR020846">
    <property type="entry name" value="MFS_dom"/>
</dbReference>
<dbReference type="PANTHER" id="PTHR11360:SF308">
    <property type="entry name" value="BLL3089 PROTEIN"/>
    <property type="match status" value="1"/>
</dbReference>
<dbReference type="Gene3D" id="1.20.1250.20">
    <property type="entry name" value="MFS general substrate transporter like domains"/>
    <property type="match status" value="1"/>
</dbReference>
<name>A0ABU0SDE9_9HYPH</name>
<dbReference type="PROSITE" id="PS50850">
    <property type="entry name" value="MFS"/>
    <property type="match status" value="1"/>
</dbReference>